<dbReference type="GO" id="GO:0071973">
    <property type="term" value="P:bacterial-type flagellum-dependent cell motility"/>
    <property type="evidence" value="ECO:0007669"/>
    <property type="project" value="InterPro"/>
</dbReference>
<name>A0A840BC83_9RHOO</name>
<dbReference type="PRINTS" id="PR01003">
    <property type="entry name" value="FLGFLIH"/>
</dbReference>
<dbReference type="GO" id="GO:0015031">
    <property type="term" value="P:protein transport"/>
    <property type="evidence" value="ECO:0007669"/>
    <property type="project" value="UniProtKB-KW"/>
</dbReference>
<evidence type="ECO:0000256" key="2">
    <source>
        <dbReference type="ARBA" id="ARBA00004496"/>
    </source>
</evidence>
<evidence type="ECO:0000256" key="3">
    <source>
        <dbReference type="ARBA" id="ARBA00006602"/>
    </source>
</evidence>
<accession>A0A840BC83</accession>
<evidence type="ECO:0000256" key="5">
    <source>
        <dbReference type="ARBA" id="ARBA00022448"/>
    </source>
</evidence>
<gene>
    <name evidence="11" type="ORF">GGR36_000459</name>
</gene>
<keyword evidence="8" id="KW-0653">Protein transport</keyword>
<dbReference type="PANTHER" id="PTHR34982">
    <property type="entry name" value="YOP PROTEINS TRANSLOCATION PROTEIN L"/>
    <property type="match status" value="1"/>
</dbReference>
<dbReference type="GO" id="GO:0009288">
    <property type="term" value="C:bacterial-type flagellum"/>
    <property type="evidence" value="ECO:0007669"/>
    <property type="project" value="InterPro"/>
</dbReference>
<dbReference type="Pfam" id="PF02108">
    <property type="entry name" value="FliH"/>
    <property type="match status" value="1"/>
</dbReference>
<keyword evidence="11" id="KW-0966">Cell projection</keyword>
<organism evidence="11 12">
    <name type="scientific">Niveibacterium umoris</name>
    <dbReference type="NCBI Taxonomy" id="1193620"/>
    <lineage>
        <taxon>Bacteria</taxon>
        <taxon>Pseudomonadati</taxon>
        <taxon>Pseudomonadota</taxon>
        <taxon>Betaproteobacteria</taxon>
        <taxon>Rhodocyclales</taxon>
        <taxon>Rhodocyclaceae</taxon>
        <taxon>Niveibacterium</taxon>
    </lineage>
</organism>
<keyword evidence="12" id="KW-1185">Reference proteome</keyword>
<dbReference type="InterPro" id="IPR051472">
    <property type="entry name" value="T3SS_Stator/FliH"/>
</dbReference>
<evidence type="ECO:0000259" key="10">
    <source>
        <dbReference type="Pfam" id="PF02108"/>
    </source>
</evidence>
<comment type="function">
    <text evidence="1">Needed for flagellar regrowth and assembly.</text>
</comment>
<evidence type="ECO:0000313" key="11">
    <source>
        <dbReference type="EMBL" id="MBB4011151.1"/>
    </source>
</evidence>
<dbReference type="RefSeq" id="WP_183631463.1">
    <property type="nucleotide sequence ID" value="NZ_BAABLE010000011.1"/>
</dbReference>
<evidence type="ECO:0000256" key="1">
    <source>
        <dbReference type="ARBA" id="ARBA00003041"/>
    </source>
</evidence>
<evidence type="ECO:0000256" key="9">
    <source>
        <dbReference type="ARBA" id="ARBA00023225"/>
    </source>
</evidence>
<dbReference type="Proteomes" id="UP000561045">
    <property type="component" value="Unassembled WGS sequence"/>
</dbReference>
<evidence type="ECO:0000313" key="12">
    <source>
        <dbReference type="Proteomes" id="UP000561045"/>
    </source>
</evidence>
<protein>
    <recommendedName>
        <fullName evidence="4">Flagellar assembly protein FliH</fullName>
    </recommendedName>
</protein>
<dbReference type="InterPro" id="IPR000563">
    <property type="entry name" value="Flag_FliH"/>
</dbReference>
<comment type="similarity">
    <text evidence="3">Belongs to the FliH family.</text>
</comment>
<feature type="domain" description="Flagellar assembly protein FliH/Type III secretion system HrpE" evidence="10">
    <location>
        <begin position="102"/>
        <end position="225"/>
    </location>
</feature>
<proteinExistence type="inferred from homology"/>
<keyword evidence="9" id="KW-1006">Bacterial flagellum protein export</keyword>
<evidence type="ECO:0000256" key="4">
    <source>
        <dbReference type="ARBA" id="ARBA00016507"/>
    </source>
</evidence>
<evidence type="ECO:0000256" key="6">
    <source>
        <dbReference type="ARBA" id="ARBA00022490"/>
    </source>
</evidence>
<keyword evidence="7" id="KW-1005">Bacterial flagellum biogenesis</keyword>
<dbReference type="GO" id="GO:0003774">
    <property type="term" value="F:cytoskeletal motor activity"/>
    <property type="evidence" value="ECO:0007669"/>
    <property type="project" value="InterPro"/>
</dbReference>
<keyword evidence="11" id="KW-0282">Flagellum</keyword>
<keyword evidence="5" id="KW-0813">Transport</keyword>
<keyword evidence="6" id="KW-0963">Cytoplasm</keyword>
<sequence length="238" mass="26504">MSTDLVIRATQAAGAYRRVQFEDFGRPSQPEPEVAPVLAEPEPAVLPPEPEPAELPQGNGQIEIAPGIHLPTADEVEQIHQEAYKAGYDIGYEEGSARGRLEAAELHQLLSQFDENLSHFDETVGAEILALALEVARLVVRDHVVHRPESLLIVVREALNQMPQQHATLHVHTEDSALVRQYLGEQYAHAGHRIIEDDSVERGGCRIEVAGTHLDATVATRWRRVVENLSREHPWEDD</sequence>
<dbReference type="GO" id="GO:0005829">
    <property type="term" value="C:cytosol"/>
    <property type="evidence" value="ECO:0007669"/>
    <property type="project" value="TreeGrafter"/>
</dbReference>
<evidence type="ECO:0000256" key="7">
    <source>
        <dbReference type="ARBA" id="ARBA00022795"/>
    </source>
</evidence>
<evidence type="ECO:0000256" key="8">
    <source>
        <dbReference type="ARBA" id="ARBA00022927"/>
    </source>
</evidence>
<dbReference type="GO" id="GO:0044781">
    <property type="term" value="P:bacterial-type flagellum organization"/>
    <property type="evidence" value="ECO:0007669"/>
    <property type="project" value="UniProtKB-KW"/>
</dbReference>
<dbReference type="EMBL" id="JACIET010000001">
    <property type="protein sequence ID" value="MBB4011151.1"/>
    <property type="molecule type" value="Genomic_DNA"/>
</dbReference>
<reference evidence="11 12" key="1">
    <citation type="submission" date="2020-08" db="EMBL/GenBank/DDBJ databases">
        <title>Genomic Encyclopedia of Type Strains, Phase IV (KMG-IV): sequencing the most valuable type-strain genomes for metagenomic binning, comparative biology and taxonomic classification.</title>
        <authorList>
            <person name="Goeker M."/>
        </authorList>
    </citation>
    <scope>NUCLEOTIDE SEQUENCE [LARGE SCALE GENOMIC DNA]</scope>
    <source>
        <strain evidence="11 12">DSM 106739</strain>
    </source>
</reference>
<dbReference type="AlphaFoldDB" id="A0A840BC83"/>
<comment type="caution">
    <text evidence="11">The sequence shown here is derived from an EMBL/GenBank/DDBJ whole genome shotgun (WGS) entry which is preliminary data.</text>
</comment>
<comment type="subcellular location">
    <subcellularLocation>
        <location evidence="2">Cytoplasm</location>
    </subcellularLocation>
</comment>
<dbReference type="InterPro" id="IPR018035">
    <property type="entry name" value="Flagellar_FliH/T3SS_HrpE"/>
</dbReference>
<keyword evidence="11" id="KW-0969">Cilium</keyword>
<dbReference type="PANTHER" id="PTHR34982:SF1">
    <property type="entry name" value="FLAGELLAR ASSEMBLY PROTEIN FLIH"/>
    <property type="match status" value="1"/>
</dbReference>